<evidence type="ECO:0000313" key="5">
    <source>
        <dbReference type="Proteomes" id="UP000049855"/>
    </source>
</evidence>
<sequence>MMEPLLQACGISKAFEGHWVLQDVNLTIFPGEIHGLVGENGAGKSTLLGVLAGRPEITESGGYSGSIYWQGQEMLIRSPTQTAKIGIGMVNQDFALIPALTLSENIKLGRENVIPWTSLLSKQLAYIDNRKDIADCAATLNKLNITIDPSLKVQNLPVTLQQFIELARELSKPNLQLLILDEPTAVLPPQDATHVLDIARELAQKGIAILFVSHRLEEITKICNRITVLRNGQVATVYHQKDFAIKHIAASMVGQMLTTTRKTIKKAVQSELILELRNYSASMPGDQLNNMYLGIKRGEIIGITSLPGHGKSAVGNGIMGLVPITGEIIFEGTPLLPRNNGSPNTAAVLAKGICLVPDDRRHAGLLLNQSVEENITFTAVQQGKFLKSIFGKTIGWKSKQQCTACSAALIACLDIRCQNRKQPTRQLSGGNQQKVCLARALALQPKLLFIHEPTRGVDINAKEKILQALLTMNENLTTTIIIASGELEDLKRICDRIVVLYEGNISAVLPPDSTAETLALALVGKRGYIP</sequence>
<dbReference type="CDD" id="cd03215">
    <property type="entry name" value="ABC_Carb_Monos_II"/>
    <property type="match status" value="1"/>
</dbReference>
<dbReference type="AlphaFoldDB" id="A0A0U1L3A1"/>
<dbReference type="PANTHER" id="PTHR43790">
    <property type="entry name" value="CARBOHYDRATE TRANSPORT ATP-BINDING PROTEIN MG119-RELATED"/>
    <property type="match status" value="1"/>
</dbReference>
<dbReference type="PANTHER" id="PTHR43790:SF4">
    <property type="entry name" value="GUANOSINE IMPORT ATP-BINDING PROTEIN NUPO"/>
    <property type="match status" value="1"/>
</dbReference>
<organism evidence="4 5">
    <name type="scientific">Sporomusa ovata</name>
    <dbReference type="NCBI Taxonomy" id="2378"/>
    <lineage>
        <taxon>Bacteria</taxon>
        <taxon>Bacillati</taxon>
        <taxon>Bacillota</taxon>
        <taxon>Negativicutes</taxon>
        <taxon>Selenomonadales</taxon>
        <taxon>Sporomusaceae</taxon>
        <taxon>Sporomusa</taxon>
    </lineage>
</organism>
<dbReference type="PROSITE" id="PS50893">
    <property type="entry name" value="ABC_TRANSPORTER_2"/>
    <property type="match status" value="2"/>
</dbReference>
<dbReference type="Proteomes" id="UP000049855">
    <property type="component" value="Unassembled WGS sequence"/>
</dbReference>
<dbReference type="Pfam" id="PF00005">
    <property type="entry name" value="ABC_tran"/>
    <property type="match status" value="2"/>
</dbReference>
<dbReference type="InterPro" id="IPR050107">
    <property type="entry name" value="ABC_carbohydrate_import_ATPase"/>
</dbReference>
<dbReference type="InterPro" id="IPR017871">
    <property type="entry name" value="ABC_transporter-like_CS"/>
</dbReference>
<name>A0A0U1L3A1_9FIRM</name>
<evidence type="ECO:0000256" key="2">
    <source>
        <dbReference type="ARBA" id="ARBA00022840"/>
    </source>
</evidence>
<dbReference type="GO" id="GO:0016887">
    <property type="term" value="F:ATP hydrolysis activity"/>
    <property type="evidence" value="ECO:0007669"/>
    <property type="project" value="InterPro"/>
</dbReference>
<accession>A0A0U1L3A1</accession>
<dbReference type="InterPro" id="IPR003439">
    <property type="entry name" value="ABC_transporter-like_ATP-bd"/>
</dbReference>
<dbReference type="InterPro" id="IPR027417">
    <property type="entry name" value="P-loop_NTPase"/>
</dbReference>
<protein>
    <submittedName>
        <fullName evidence="4">Ribose ABC transport system, ATP-binding protein RbsA (TC 3.A.1.2.1)</fullName>
    </submittedName>
</protein>
<evidence type="ECO:0000259" key="3">
    <source>
        <dbReference type="PROSITE" id="PS50893"/>
    </source>
</evidence>
<dbReference type="CDD" id="cd03216">
    <property type="entry name" value="ABC_Carb_Monos_I"/>
    <property type="match status" value="1"/>
</dbReference>
<dbReference type="GO" id="GO:0005524">
    <property type="term" value="F:ATP binding"/>
    <property type="evidence" value="ECO:0007669"/>
    <property type="project" value="UniProtKB-KW"/>
</dbReference>
<feature type="domain" description="ABC transporter" evidence="3">
    <location>
        <begin position="268"/>
        <end position="527"/>
    </location>
</feature>
<keyword evidence="2 4" id="KW-0067">ATP-binding</keyword>
<evidence type="ECO:0000313" key="4">
    <source>
        <dbReference type="EMBL" id="CQR73613.1"/>
    </source>
</evidence>
<dbReference type="EMBL" id="CTRP01000014">
    <property type="protein sequence ID" value="CQR73613.1"/>
    <property type="molecule type" value="Genomic_DNA"/>
</dbReference>
<keyword evidence="1" id="KW-0547">Nucleotide-binding</keyword>
<dbReference type="PROSITE" id="PS00211">
    <property type="entry name" value="ABC_TRANSPORTER_1"/>
    <property type="match status" value="1"/>
</dbReference>
<dbReference type="InterPro" id="IPR003593">
    <property type="entry name" value="AAA+_ATPase"/>
</dbReference>
<feature type="domain" description="ABC transporter" evidence="3">
    <location>
        <begin position="6"/>
        <end position="256"/>
    </location>
</feature>
<dbReference type="SUPFAM" id="SSF52540">
    <property type="entry name" value="P-loop containing nucleoside triphosphate hydrolases"/>
    <property type="match status" value="2"/>
</dbReference>
<dbReference type="SMART" id="SM00382">
    <property type="entry name" value="AAA"/>
    <property type="match status" value="2"/>
</dbReference>
<dbReference type="Gene3D" id="3.40.50.300">
    <property type="entry name" value="P-loop containing nucleotide triphosphate hydrolases"/>
    <property type="match status" value="2"/>
</dbReference>
<evidence type="ECO:0000256" key="1">
    <source>
        <dbReference type="ARBA" id="ARBA00022741"/>
    </source>
</evidence>
<proteinExistence type="predicted"/>
<reference evidence="5" key="1">
    <citation type="submission" date="2015-03" db="EMBL/GenBank/DDBJ databases">
        <authorList>
            <person name="Nijsse Bart"/>
        </authorList>
    </citation>
    <scope>NUCLEOTIDE SEQUENCE [LARGE SCALE GENOMIC DNA]</scope>
</reference>
<keyword evidence="5" id="KW-1185">Reference proteome</keyword>
<gene>
    <name evidence="4" type="ORF">SpAn4DRAFT_0075</name>
</gene>